<evidence type="ECO:0000259" key="8">
    <source>
        <dbReference type="PROSITE" id="PS50928"/>
    </source>
</evidence>
<dbReference type="PANTHER" id="PTHR43227:SF11">
    <property type="entry name" value="BLL4140 PROTEIN"/>
    <property type="match status" value="1"/>
</dbReference>
<feature type="transmembrane region" description="Helical" evidence="7">
    <location>
        <begin position="241"/>
        <end position="265"/>
    </location>
</feature>
<dbReference type="GO" id="GO:0005886">
    <property type="term" value="C:plasma membrane"/>
    <property type="evidence" value="ECO:0007669"/>
    <property type="project" value="UniProtKB-SubCell"/>
</dbReference>
<proteinExistence type="inferred from homology"/>
<dbReference type="PROSITE" id="PS50928">
    <property type="entry name" value="ABC_TM1"/>
    <property type="match status" value="1"/>
</dbReference>
<dbReference type="eggNOG" id="COG4209">
    <property type="taxonomic scope" value="Bacteria"/>
</dbReference>
<dbReference type="PANTHER" id="PTHR43227">
    <property type="entry name" value="BLL4140 PROTEIN"/>
    <property type="match status" value="1"/>
</dbReference>
<protein>
    <submittedName>
        <fullName evidence="9">Carbohydrate ABC transporter membrane protein 1, CUT1 family</fullName>
    </submittedName>
</protein>
<feature type="transmembrane region" description="Helical" evidence="7">
    <location>
        <begin position="46"/>
        <end position="74"/>
    </location>
</feature>
<feature type="transmembrane region" description="Helical" evidence="7">
    <location>
        <begin position="144"/>
        <end position="167"/>
    </location>
</feature>
<keyword evidence="10" id="KW-1185">Reference proteome</keyword>
<dbReference type="InterPro" id="IPR000515">
    <property type="entry name" value="MetI-like"/>
</dbReference>
<evidence type="ECO:0000256" key="6">
    <source>
        <dbReference type="ARBA" id="ARBA00023136"/>
    </source>
</evidence>
<dbReference type="SUPFAM" id="SSF161098">
    <property type="entry name" value="MetI-like"/>
    <property type="match status" value="1"/>
</dbReference>
<dbReference type="STRING" id="697281.Mahau_2293"/>
<dbReference type="KEGG" id="mas:Mahau_2293"/>
<gene>
    <name evidence="9" type="ordered locus">Mahau_2293</name>
</gene>
<evidence type="ECO:0000256" key="7">
    <source>
        <dbReference type="RuleBase" id="RU363032"/>
    </source>
</evidence>
<feature type="transmembrane region" description="Helical" evidence="7">
    <location>
        <begin position="198"/>
        <end position="220"/>
    </location>
</feature>
<dbReference type="Proteomes" id="UP000008457">
    <property type="component" value="Chromosome"/>
</dbReference>
<dbReference type="EMBL" id="CP002360">
    <property type="protein sequence ID" value="AEE97461.1"/>
    <property type="molecule type" value="Genomic_DNA"/>
</dbReference>
<dbReference type="HOGENOM" id="CLU_016047_0_1_9"/>
<keyword evidence="4 7" id="KW-0812">Transmembrane</keyword>
<dbReference type="Gene3D" id="1.10.3720.10">
    <property type="entry name" value="MetI-like"/>
    <property type="match status" value="1"/>
</dbReference>
<accession>F3ZVR7</accession>
<reference evidence="10" key="1">
    <citation type="submission" date="2010-11" db="EMBL/GenBank/DDBJ databases">
        <title>The complete genome of Mahella australiensis DSM 15567.</title>
        <authorList>
            <consortium name="US DOE Joint Genome Institute (JGI-PGF)"/>
            <person name="Lucas S."/>
            <person name="Copeland A."/>
            <person name="Lapidus A."/>
            <person name="Bruce D."/>
            <person name="Goodwin L."/>
            <person name="Pitluck S."/>
            <person name="Kyrpides N."/>
            <person name="Mavromatis K."/>
            <person name="Pagani I."/>
            <person name="Ivanova N."/>
            <person name="Teshima H."/>
            <person name="Brettin T."/>
            <person name="Detter J.C."/>
            <person name="Han C."/>
            <person name="Tapia R."/>
            <person name="Land M."/>
            <person name="Hauser L."/>
            <person name="Markowitz V."/>
            <person name="Cheng J.-F."/>
            <person name="Hugenholtz P."/>
            <person name="Woyke T."/>
            <person name="Wu D."/>
            <person name="Spring S."/>
            <person name="Pukall R."/>
            <person name="Steenblock K."/>
            <person name="Schneider S."/>
            <person name="Klenk H.-P."/>
            <person name="Eisen J.A."/>
        </authorList>
    </citation>
    <scope>NUCLEOTIDE SEQUENCE [LARGE SCALE GENOMIC DNA]</scope>
    <source>
        <strain evidence="10">DSM 15567 / CIP 107919 / 50-1 BON</strain>
    </source>
</reference>
<dbReference type="GO" id="GO:0055085">
    <property type="term" value="P:transmembrane transport"/>
    <property type="evidence" value="ECO:0007669"/>
    <property type="project" value="InterPro"/>
</dbReference>
<dbReference type="AlphaFoldDB" id="F3ZVR7"/>
<evidence type="ECO:0000256" key="4">
    <source>
        <dbReference type="ARBA" id="ARBA00022692"/>
    </source>
</evidence>
<keyword evidence="5 7" id="KW-1133">Transmembrane helix</keyword>
<sequence length="335" mass="37610">MKGGSRLPTRQKVMSYSQGDLAESKNVNVIRKKGKRMSFVTLSKQWQLYLMVSLPIVYILIFCYVPMGGIIIAFKDFSMRRGIWGSEWVGLKYFHQFLATPLFSQLLSNTILLSLYSLVAGFFMPIILALALNEVQNVFFKKTVQMVTYFPYFISTVVMVGIVLQILSPQGGLVNNVIELLGGERVNFMGEPKLWRHIYVWSGVWQNTGYSAIIYIAALSGVDSEQIEAAVIDGVSRIQRVWYIDLPAIAPTATIMLILGIGGIMNVGFEKVYLMQNPLNLDVSEVISTFVYKKGLINYQYSYATAVGLFNSVVNFILILGANTMARHIGETSLW</sequence>
<comment type="similarity">
    <text evidence="7">Belongs to the binding-protein-dependent transport system permease family.</text>
</comment>
<dbReference type="InterPro" id="IPR050809">
    <property type="entry name" value="UgpAE/MalFG_permease"/>
</dbReference>
<reference evidence="9 10" key="2">
    <citation type="journal article" date="2011" name="Stand. Genomic Sci.">
        <title>Complete genome sequence of Mahella australiensis type strain (50-1 BON).</title>
        <authorList>
            <person name="Sikorski J."/>
            <person name="Teshima H."/>
            <person name="Nolan M."/>
            <person name="Lucas S."/>
            <person name="Hammon N."/>
            <person name="Deshpande S."/>
            <person name="Cheng J.F."/>
            <person name="Pitluck S."/>
            <person name="Liolios K."/>
            <person name="Pagani I."/>
            <person name="Ivanova N."/>
            <person name="Huntemann M."/>
            <person name="Mavromatis K."/>
            <person name="Ovchinikova G."/>
            <person name="Pati A."/>
            <person name="Tapia R."/>
            <person name="Han C."/>
            <person name="Goodwin L."/>
            <person name="Chen A."/>
            <person name="Palaniappan K."/>
            <person name="Land M."/>
            <person name="Hauser L."/>
            <person name="Ngatchou-Djao O.D."/>
            <person name="Rohde M."/>
            <person name="Pukall R."/>
            <person name="Spring S."/>
            <person name="Abt B."/>
            <person name="Goker M."/>
            <person name="Detter J.C."/>
            <person name="Woyke T."/>
            <person name="Bristow J."/>
            <person name="Markowitz V."/>
            <person name="Hugenholtz P."/>
            <person name="Eisen J.A."/>
            <person name="Kyrpides N.C."/>
            <person name="Klenk H.P."/>
            <person name="Lapidus A."/>
        </authorList>
    </citation>
    <scope>NUCLEOTIDE SEQUENCE [LARGE SCALE GENOMIC DNA]</scope>
    <source>
        <strain evidence="10">DSM 15567 / CIP 107919 / 50-1 BON</strain>
    </source>
</reference>
<keyword evidence="2 7" id="KW-0813">Transport</keyword>
<organism evidence="9 10">
    <name type="scientific">Mahella australiensis (strain DSM 15567 / CIP 107919 / 50-1 BON)</name>
    <dbReference type="NCBI Taxonomy" id="697281"/>
    <lineage>
        <taxon>Bacteria</taxon>
        <taxon>Bacillati</taxon>
        <taxon>Bacillota</taxon>
        <taxon>Clostridia</taxon>
        <taxon>Thermoanaerobacterales</taxon>
        <taxon>Thermoanaerobacterales Family IV. Incertae Sedis</taxon>
        <taxon>Mahella</taxon>
    </lineage>
</organism>
<evidence type="ECO:0000256" key="2">
    <source>
        <dbReference type="ARBA" id="ARBA00022448"/>
    </source>
</evidence>
<dbReference type="Pfam" id="PF00528">
    <property type="entry name" value="BPD_transp_1"/>
    <property type="match status" value="1"/>
</dbReference>
<feature type="transmembrane region" description="Helical" evidence="7">
    <location>
        <begin position="301"/>
        <end position="320"/>
    </location>
</feature>
<dbReference type="CDD" id="cd06261">
    <property type="entry name" value="TM_PBP2"/>
    <property type="match status" value="1"/>
</dbReference>
<evidence type="ECO:0000313" key="9">
    <source>
        <dbReference type="EMBL" id="AEE97461.1"/>
    </source>
</evidence>
<evidence type="ECO:0000256" key="5">
    <source>
        <dbReference type="ARBA" id="ARBA00022989"/>
    </source>
</evidence>
<keyword evidence="3" id="KW-1003">Cell membrane</keyword>
<evidence type="ECO:0000313" key="10">
    <source>
        <dbReference type="Proteomes" id="UP000008457"/>
    </source>
</evidence>
<dbReference type="InterPro" id="IPR035906">
    <property type="entry name" value="MetI-like_sf"/>
</dbReference>
<name>F3ZVR7_MAHA5</name>
<keyword evidence="6 7" id="KW-0472">Membrane</keyword>
<evidence type="ECO:0000256" key="3">
    <source>
        <dbReference type="ARBA" id="ARBA00022475"/>
    </source>
</evidence>
<comment type="subcellular location">
    <subcellularLocation>
        <location evidence="1 7">Cell membrane</location>
        <topology evidence="1 7">Multi-pass membrane protein</topology>
    </subcellularLocation>
</comment>
<feature type="domain" description="ABC transmembrane type-1" evidence="8">
    <location>
        <begin position="107"/>
        <end position="322"/>
    </location>
</feature>
<evidence type="ECO:0000256" key="1">
    <source>
        <dbReference type="ARBA" id="ARBA00004651"/>
    </source>
</evidence>
<feature type="transmembrane region" description="Helical" evidence="7">
    <location>
        <begin position="111"/>
        <end position="132"/>
    </location>
</feature>